<dbReference type="PANTHER" id="PTHR47328">
    <property type="match status" value="1"/>
</dbReference>
<dbReference type="InterPro" id="IPR035709">
    <property type="entry name" value="YoaB-like"/>
</dbReference>
<dbReference type="InterPro" id="IPR006175">
    <property type="entry name" value="YjgF/YER057c/UK114"/>
</dbReference>
<dbReference type="PANTHER" id="PTHR47328:SF1">
    <property type="entry name" value="RUTC FAMILY PROTEIN YOAB"/>
    <property type="match status" value="1"/>
</dbReference>
<keyword evidence="2" id="KW-1185">Reference proteome</keyword>
<name>A0A1C3EBI0_9PLAN</name>
<dbReference type="RefSeq" id="WP_068848364.1">
    <property type="nucleotide sequence ID" value="NZ_LYDR01000108.1"/>
</dbReference>
<accession>A0A1C3EBI0</accession>
<sequence length="118" mass="13298">MNSIQRYGTTRRWSDVVVHGGVAYFVEVPADAAATPEAQFSQIFQQVEATLQSVGSRLDRLLQVMVYLPYPQDLAEFNRQWDNWIPEGHAPSRACLHAALVNPAYRVELVITAAIIER</sequence>
<dbReference type="AlphaFoldDB" id="A0A1C3EBI0"/>
<reference evidence="1 2" key="1">
    <citation type="submission" date="2016-05" db="EMBL/GenBank/DDBJ databases">
        <title>Genomic and physiological characterization of Planctopirus sp. isolated from fresh water lake.</title>
        <authorList>
            <person name="Subhash Y."/>
            <person name="Ramana C."/>
        </authorList>
    </citation>
    <scope>NUCLEOTIDE SEQUENCE [LARGE SCALE GENOMIC DNA]</scope>
    <source>
        <strain evidence="1 2">JC280</strain>
    </source>
</reference>
<proteinExistence type="predicted"/>
<dbReference type="OrthoDB" id="9803101at2"/>
<dbReference type="SUPFAM" id="SSF55298">
    <property type="entry name" value="YjgF-like"/>
    <property type="match status" value="1"/>
</dbReference>
<gene>
    <name evidence="1" type="ORF">A6X21_05845</name>
</gene>
<dbReference type="Gene3D" id="3.30.1330.40">
    <property type="entry name" value="RutC-like"/>
    <property type="match status" value="1"/>
</dbReference>
<dbReference type="CDD" id="cd06150">
    <property type="entry name" value="YjgF_YER057c_UK114_like_2"/>
    <property type="match status" value="1"/>
</dbReference>
<comment type="caution">
    <text evidence="1">The sequence shown here is derived from an EMBL/GenBank/DDBJ whole genome shotgun (WGS) entry which is preliminary data.</text>
</comment>
<dbReference type="InterPro" id="IPR035959">
    <property type="entry name" value="RutC-like_sf"/>
</dbReference>
<organism evidence="1 2">
    <name type="scientific">Planctopirus hydrillae</name>
    <dbReference type="NCBI Taxonomy" id="1841610"/>
    <lineage>
        <taxon>Bacteria</taxon>
        <taxon>Pseudomonadati</taxon>
        <taxon>Planctomycetota</taxon>
        <taxon>Planctomycetia</taxon>
        <taxon>Planctomycetales</taxon>
        <taxon>Planctomycetaceae</taxon>
        <taxon>Planctopirus</taxon>
    </lineage>
</organism>
<evidence type="ECO:0000313" key="2">
    <source>
        <dbReference type="Proteomes" id="UP000094828"/>
    </source>
</evidence>
<evidence type="ECO:0008006" key="3">
    <source>
        <dbReference type="Google" id="ProtNLM"/>
    </source>
</evidence>
<dbReference type="Pfam" id="PF01042">
    <property type="entry name" value="Ribonuc_L-PSP"/>
    <property type="match status" value="1"/>
</dbReference>
<dbReference type="Proteomes" id="UP000094828">
    <property type="component" value="Unassembled WGS sequence"/>
</dbReference>
<dbReference type="EMBL" id="LYDR01000108">
    <property type="protein sequence ID" value="ODA30550.1"/>
    <property type="molecule type" value="Genomic_DNA"/>
</dbReference>
<evidence type="ECO:0000313" key="1">
    <source>
        <dbReference type="EMBL" id="ODA30550.1"/>
    </source>
</evidence>
<protein>
    <recommendedName>
        <fullName evidence="3">RidA family protein</fullName>
    </recommendedName>
</protein>
<dbReference type="STRING" id="1841610.A6X21_05845"/>